<feature type="signal peptide" evidence="1">
    <location>
        <begin position="1"/>
        <end position="18"/>
    </location>
</feature>
<dbReference type="AlphaFoldDB" id="A0A3N0UZ49"/>
<name>A0A3N0UZ49_9GAMM</name>
<keyword evidence="3" id="KW-1185">Reference proteome</keyword>
<dbReference type="Gene3D" id="2.120.10.30">
    <property type="entry name" value="TolB, C-terminal domain"/>
    <property type="match status" value="1"/>
</dbReference>
<proteinExistence type="predicted"/>
<accession>A0A3N0UZ49</accession>
<dbReference type="SUPFAM" id="SSF101898">
    <property type="entry name" value="NHL repeat"/>
    <property type="match status" value="1"/>
</dbReference>
<sequence length="285" mass="30317">MRLSALLAALLLVSTAQAAPPASWTLTGLDQPQSAVYASQQKLIYVANVDGELLGKDGKGYLSQVSPEGRLLKKRWLGGLNAPKGLGYYYGLLYVADLDELLEIDTGNGRVKRRFKASGTRSLSDVAVASNGVVYVSDAQGNAIWRLSGDSFSQIVKNADLQTPHGLVLDKGQLVVASWGREAQGETPAEQSWLQAVDLDSRAVQPRFAPIPFGNLDGLAADGKGGYYVSDFALGNLFHVAADGEVRLWLPLEQGIADLAILPGKGLLVPNLSAGTLSLYPLDKP</sequence>
<organism evidence="2 3">
    <name type="scientific">Stagnimonas aquatica</name>
    <dbReference type="NCBI Taxonomy" id="2689987"/>
    <lineage>
        <taxon>Bacteria</taxon>
        <taxon>Pseudomonadati</taxon>
        <taxon>Pseudomonadota</taxon>
        <taxon>Gammaproteobacteria</taxon>
        <taxon>Nevskiales</taxon>
        <taxon>Nevskiaceae</taxon>
        <taxon>Stagnimonas</taxon>
    </lineage>
</organism>
<feature type="chain" id="PRO_5017930982" description="SMP-30/Gluconolactonase/LRE-like region domain-containing protein" evidence="1">
    <location>
        <begin position="19"/>
        <end position="285"/>
    </location>
</feature>
<protein>
    <recommendedName>
        <fullName evidence="4">SMP-30/Gluconolactonase/LRE-like region domain-containing protein</fullName>
    </recommendedName>
</protein>
<comment type="caution">
    <text evidence="2">The sequence shown here is derived from an EMBL/GenBank/DDBJ whole genome shotgun (WGS) entry which is preliminary data.</text>
</comment>
<reference evidence="2 3" key="1">
    <citation type="submission" date="2018-10" db="EMBL/GenBank/DDBJ databases">
        <authorList>
            <person name="Chen W.-M."/>
        </authorList>
    </citation>
    <scope>NUCLEOTIDE SEQUENCE [LARGE SCALE GENOMIC DNA]</scope>
    <source>
        <strain evidence="2 3">THS-13</strain>
    </source>
</reference>
<dbReference type="RefSeq" id="WP_123213055.1">
    <property type="nucleotide sequence ID" value="NZ_RJVO01000011.1"/>
</dbReference>
<dbReference type="InParanoid" id="A0A3N0UZ49"/>
<evidence type="ECO:0000313" key="3">
    <source>
        <dbReference type="Proteomes" id="UP000282106"/>
    </source>
</evidence>
<dbReference type="EMBL" id="RJVO01000011">
    <property type="protein sequence ID" value="ROH85632.1"/>
    <property type="molecule type" value="Genomic_DNA"/>
</dbReference>
<keyword evidence="1" id="KW-0732">Signal</keyword>
<evidence type="ECO:0000313" key="2">
    <source>
        <dbReference type="EMBL" id="ROH85632.1"/>
    </source>
</evidence>
<dbReference type="InterPro" id="IPR011042">
    <property type="entry name" value="6-blade_b-propeller_TolB-like"/>
</dbReference>
<evidence type="ECO:0000256" key="1">
    <source>
        <dbReference type="SAM" id="SignalP"/>
    </source>
</evidence>
<gene>
    <name evidence="2" type="ORF">ED208_16610</name>
</gene>
<dbReference type="Proteomes" id="UP000282106">
    <property type="component" value="Unassembled WGS sequence"/>
</dbReference>
<evidence type="ECO:0008006" key="4">
    <source>
        <dbReference type="Google" id="ProtNLM"/>
    </source>
</evidence>